<dbReference type="InterPro" id="IPR050747">
    <property type="entry name" value="Mitochondrial_chaperone_BCS1"/>
</dbReference>
<dbReference type="OMA" id="VIEDAWM"/>
<dbReference type="eggNOG" id="KOG0743">
    <property type="taxonomic scope" value="Eukaryota"/>
</dbReference>
<sequence length="123" mass="14262">MDEDRLVVQINVPKSLCCCQKVMYQAICFFYCPTNHKDKVDSALLRPGRMNMHIHLSFLKAKAFRILASNYLDIEEHHRPLFEQIEKLLEKIEVTPAVVAEHLLRSEDPDVALGALIKFLQRN</sequence>
<dbReference type="InterPro" id="IPR027417">
    <property type="entry name" value="P-loop_NTPase"/>
</dbReference>
<dbReference type="EMBL" id="CM001221">
    <property type="protein sequence ID" value="AES95032.1"/>
    <property type="molecule type" value="Genomic_DNA"/>
</dbReference>
<dbReference type="PANTHER" id="PTHR23070">
    <property type="entry name" value="BCS1 AAA-TYPE ATPASE"/>
    <property type="match status" value="1"/>
</dbReference>
<dbReference type="HOGENOM" id="CLU_2018631_0_0_1"/>
<dbReference type="InterPro" id="IPR058017">
    <property type="entry name" value="At3g28540-like_C"/>
</dbReference>
<reference evidence="2 4" key="1">
    <citation type="journal article" date="2011" name="Nature">
        <title>The Medicago genome provides insight into the evolution of rhizobial symbioses.</title>
        <authorList>
            <person name="Young N.D."/>
            <person name="Debelle F."/>
            <person name="Oldroyd G.E."/>
            <person name="Geurts R."/>
            <person name="Cannon S.B."/>
            <person name="Udvardi M.K."/>
            <person name="Benedito V.A."/>
            <person name="Mayer K.F."/>
            <person name="Gouzy J."/>
            <person name="Schoof H."/>
            <person name="Van de Peer Y."/>
            <person name="Proost S."/>
            <person name="Cook D.R."/>
            <person name="Meyers B.C."/>
            <person name="Spannagl M."/>
            <person name="Cheung F."/>
            <person name="De Mita S."/>
            <person name="Krishnakumar V."/>
            <person name="Gundlach H."/>
            <person name="Zhou S."/>
            <person name="Mudge J."/>
            <person name="Bharti A.K."/>
            <person name="Murray J.D."/>
            <person name="Naoumkina M.A."/>
            <person name="Rosen B."/>
            <person name="Silverstein K.A."/>
            <person name="Tang H."/>
            <person name="Rombauts S."/>
            <person name="Zhao P.X."/>
            <person name="Zhou P."/>
            <person name="Barbe V."/>
            <person name="Bardou P."/>
            <person name="Bechner M."/>
            <person name="Bellec A."/>
            <person name="Berger A."/>
            <person name="Berges H."/>
            <person name="Bidwell S."/>
            <person name="Bisseling T."/>
            <person name="Choisne N."/>
            <person name="Couloux A."/>
            <person name="Denny R."/>
            <person name="Deshpande S."/>
            <person name="Dai X."/>
            <person name="Doyle J.J."/>
            <person name="Dudez A.M."/>
            <person name="Farmer A.D."/>
            <person name="Fouteau S."/>
            <person name="Franken C."/>
            <person name="Gibelin C."/>
            <person name="Gish J."/>
            <person name="Goldstein S."/>
            <person name="Gonzalez A.J."/>
            <person name="Green P.J."/>
            <person name="Hallab A."/>
            <person name="Hartog M."/>
            <person name="Hua A."/>
            <person name="Humphray S.J."/>
            <person name="Jeong D.H."/>
            <person name="Jing Y."/>
            <person name="Jocker A."/>
            <person name="Kenton S.M."/>
            <person name="Kim D.J."/>
            <person name="Klee K."/>
            <person name="Lai H."/>
            <person name="Lang C."/>
            <person name="Lin S."/>
            <person name="Macmil S.L."/>
            <person name="Magdelenat G."/>
            <person name="Matthews L."/>
            <person name="McCorrison J."/>
            <person name="Monaghan E.L."/>
            <person name="Mun J.H."/>
            <person name="Najar F.Z."/>
            <person name="Nicholson C."/>
            <person name="Noirot C."/>
            <person name="O'Bleness M."/>
            <person name="Paule C.R."/>
            <person name="Poulain J."/>
            <person name="Prion F."/>
            <person name="Qin B."/>
            <person name="Qu C."/>
            <person name="Retzel E.F."/>
            <person name="Riddle C."/>
            <person name="Sallet E."/>
            <person name="Samain S."/>
            <person name="Samson N."/>
            <person name="Sanders I."/>
            <person name="Saurat O."/>
            <person name="Scarpelli C."/>
            <person name="Schiex T."/>
            <person name="Segurens B."/>
            <person name="Severin A.J."/>
            <person name="Sherrier D.J."/>
            <person name="Shi R."/>
            <person name="Sims S."/>
            <person name="Singer S.R."/>
            <person name="Sinharoy S."/>
            <person name="Sterck L."/>
            <person name="Viollet A."/>
            <person name="Wang B.B."/>
            <person name="Wang K."/>
            <person name="Wang M."/>
            <person name="Wang X."/>
            <person name="Warfsmann J."/>
            <person name="Weissenbach J."/>
            <person name="White D.D."/>
            <person name="White J.D."/>
            <person name="Wiley G.B."/>
            <person name="Wincker P."/>
            <person name="Xing Y."/>
            <person name="Yang L."/>
            <person name="Yao Z."/>
            <person name="Ying F."/>
            <person name="Zhai J."/>
            <person name="Zhou L."/>
            <person name="Zuber A."/>
            <person name="Denarie J."/>
            <person name="Dixon R.A."/>
            <person name="May G.D."/>
            <person name="Schwartz D.C."/>
            <person name="Rogers J."/>
            <person name="Quetier F."/>
            <person name="Town C.D."/>
            <person name="Roe B.A."/>
        </authorList>
    </citation>
    <scope>NUCLEOTIDE SEQUENCE [LARGE SCALE GENOMIC DNA]</scope>
    <source>
        <strain evidence="2">A17</strain>
        <strain evidence="3 4">cv. Jemalong A17</strain>
    </source>
</reference>
<evidence type="ECO:0000313" key="4">
    <source>
        <dbReference type="Proteomes" id="UP000002051"/>
    </source>
</evidence>
<dbReference type="Pfam" id="PF25568">
    <property type="entry name" value="AAA_lid_At3g28540"/>
    <property type="match status" value="1"/>
</dbReference>
<evidence type="ECO:0000259" key="1">
    <source>
        <dbReference type="Pfam" id="PF25568"/>
    </source>
</evidence>
<organism evidence="2 4">
    <name type="scientific">Medicago truncatula</name>
    <name type="common">Barrel medic</name>
    <name type="synonym">Medicago tribuloides</name>
    <dbReference type="NCBI Taxonomy" id="3880"/>
    <lineage>
        <taxon>Eukaryota</taxon>
        <taxon>Viridiplantae</taxon>
        <taxon>Streptophyta</taxon>
        <taxon>Embryophyta</taxon>
        <taxon>Tracheophyta</taxon>
        <taxon>Spermatophyta</taxon>
        <taxon>Magnoliopsida</taxon>
        <taxon>eudicotyledons</taxon>
        <taxon>Gunneridae</taxon>
        <taxon>Pentapetalae</taxon>
        <taxon>rosids</taxon>
        <taxon>fabids</taxon>
        <taxon>Fabales</taxon>
        <taxon>Fabaceae</taxon>
        <taxon>Papilionoideae</taxon>
        <taxon>50 kb inversion clade</taxon>
        <taxon>NPAAA clade</taxon>
        <taxon>Hologalegina</taxon>
        <taxon>IRL clade</taxon>
        <taxon>Trifolieae</taxon>
        <taxon>Medicago</taxon>
    </lineage>
</organism>
<dbReference type="AlphaFoldDB" id="G7KF12"/>
<dbReference type="SUPFAM" id="SSF52540">
    <property type="entry name" value="P-loop containing nucleoside triphosphate hydrolases"/>
    <property type="match status" value="1"/>
</dbReference>
<dbReference type="Gene3D" id="3.40.50.300">
    <property type="entry name" value="P-loop containing nucleotide triphosphate hydrolases"/>
    <property type="match status" value="1"/>
</dbReference>
<gene>
    <name evidence="2" type="ordered locus">MTR_5g021010</name>
</gene>
<name>G7KF12_MEDTR</name>
<accession>G7KF12</accession>
<dbReference type="Gene3D" id="6.10.280.40">
    <property type="match status" value="1"/>
</dbReference>
<reference evidence="2 4" key="2">
    <citation type="journal article" date="2014" name="BMC Genomics">
        <title>An improved genome release (version Mt4.0) for the model legume Medicago truncatula.</title>
        <authorList>
            <person name="Tang H."/>
            <person name="Krishnakumar V."/>
            <person name="Bidwell S."/>
            <person name="Rosen B."/>
            <person name="Chan A."/>
            <person name="Zhou S."/>
            <person name="Gentzbittel L."/>
            <person name="Childs K.L."/>
            <person name="Yandell M."/>
            <person name="Gundlach H."/>
            <person name="Mayer K.F."/>
            <person name="Schwartz D.C."/>
            <person name="Town C.D."/>
        </authorList>
    </citation>
    <scope>GENOME REANNOTATION</scope>
    <source>
        <strain evidence="2">A17</strain>
        <strain evidence="3 4">cv. Jemalong A17</strain>
    </source>
</reference>
<dbReference type="EnsemblPlants" id="AES95032">
    <property type="protein sequence ID" value="AES95032"/>
    <property type="gene ID" value="MTR_5g021010"/>
</dbReference>
<evidence type="ECO:0000313" key="3">
    <source>
        <dbReference type="EnsemblPlants" id="AES95032"/>
    </source>
</evidence>
<dbReference type="STRING" id="3880.G7KF12"/>
<dbReference type="PaxDb" id="3880-AES95032"/>
<dbReference type="Proteomes" id="UP000002051">
    <property type="component" value="Chromosome 5"/>
</dbReference>
<dbReference type="GO" id="GO:0016787">
    <property type="term" value="F:hydrolase activity"/>
    <property type="evidence" value="ECO:0007669"/>
    <property type="project" value="UniProtKB-KW"/>
</dbReference>
<keyword evidence="2" id="KW-0378">Hydrolase</keyword>
<proteinExistence type="predicted"/>
<evidence type="ECO:0000313" key="2">
    <source>
        <dbReference type="EMBL" id="AES95032.1"/>
    </source>
</evidence>
<keyword evidence="4" id="KW-1185">Reference proteome</keyword>
<feature type="domain" description="AAA+ ATPase At3g28540-like C-terminal" evidence="1">
    <location>
        <begin position="61"/>
        <end position="122"/>
    </location>
</feature>
<reference evidence="3" key="3">
    <citation type="submission" date="2015-04" db="UniProtKB">
        <authorList>
            <consortium name="EnsemblPlants"/>
        </authorList>
    </citation>
    <scope>IDENTIFICATION</scope>
    <source>
        <strain evidence="3">cv. Jemalong A17</strain>
    </source>
</reference>
<protein>
    <submittedName>
        <fullName evidence="2">P-loop nucleoside triphosphate hydrolase superfamily protein, putative</fullName>
    </submittedName>
</protein>